<organism evidence="10 11">
    <name type="scientific">Oopsacas minuta</name>
    <dbReference type="NCBI Taxonomy" id="111878"/>
    <lineage>
        <taxon>Eukaryota</taxon>
        <taxon>Metazoa</taxon>
        <taxon>Porifera</taxon>
        <taxon>Hexactinellida</taxon>
        <taxon>Hexasterophora</taxon>
        <taxon>Lyssacinosida</taxon>
        <taxon>Leucopsacidae</taxon>
        <taxon>Oopsacas</taxon>
    </lineage>
</organism>
<keyword evidence="2 8" id="KW-0732">Signal</keyword>
<dbReference type="InterPro" id="IPR018711">
    <property type="entry name" value="NAGPA"/>
</dbReference>
<dbReference type="PROSITE" id="PS00022">
    <property type="entry name" value="EGF_1"/>
    <property type="match status" value="3"/>
</dbReference>
<feature type="compositionally biased region" description="Polar residues" evidence="6">
    <location>
        <begin position="532"/>
        <end position="541"/>
    </location>
</feature>
<keyword evidence="3" id="KW-0677">Repeat</keyword>
<keyword evidence="7" id="KW-0812">Transmembrane</keyword>
<dbReference type="Pfam" id="PF23106">
    <property type="entry name" value="EGF_Teneurin"/>
    <property type="match status" value="2"/>
</dbReference>
<feature type="region of interest" description="Disordered" evidence="6">
    <location>
        <begin position="675"/>
        <end position="698"/>
    </location>
</feature>
<feature type="transmembrane region" description="Helical" evidence="7">
    <location>
        <begin position="606"/>
        <end position="632"/>
    </location>
</feature>
<keyword evidence="4 5" id="KW-1015">Disulfide bond</keyword>
<evidence type="ECO:0000256" key="2">
    <source>
        <dbReference type="ARBA" id="ARBA00022729"/>
    </source>
</evidence>
<dbReference type="CDD" id="cd00055">
    <property type="entry name" value="EGF_Lam"/>
    <property type="match status" value="1"/>
</dbReference>
<sequence>MINLLQLSILLALLQLGLTLNKEAGEYTNIRNAKSIRAEPIASSLTDILSPFSDNPRLERSTNKTTNFTHFYETHEPNPDEYPHIQTLQFIDATTDPKRSALGTVTFVDHPRTTFSVLEPYTTGTCNGFWPVRATVMTTASKRNGGCIVAQNAGFFRMGTSACLGNIVSDGRFVRESANVVNANFGIKASGNIYVGYLSNEEVKDKTDPFIQLVSGIIWLVKNGSNFVNESMHIESDNNEDTGNLTHFVNVISARTAIGHDEQGRVMMVVIDGQTRKRGINLFELADIMIRQGAVNAINLDGGGSATLIRDGVLGNHVSDHCPSPEYRCMRQVSTILCAHKESCVPQDCNQHGECVEGECECSEPWTGLDCAELMCGNGTCGEHGSCETGGTCVCDDGWIGELCENTCPIHFYGTNCNRVCWCSTHGTCHPETGVCICSPGYEGNKCQDECSEGKYGDKCLEECVCSGNSSCHHVMGCLCNDGWEGEDCNISIQEPNTTTNTTELPQIDSDTTVSTTTQTSAASTSQSTTTEPISSATTISTQKISTASSTTINSPVDTDASTFTTTTQPISTDANTTQVITTEVYIPNKISDILEFNLTECIQPILFSSMPLLLCSCLSNVLICLASWLYWGGYKRRMLKRRGNYSEARQFKIKNPIGRKINDRESTILHKIKRKPNPPSYQLVSTQLANESSDSSS</sequence>
<evidence type="ECO:0000256" key="4">
    <source>
        <dbReference type="ARBA" id="ARBA00023157"/>
    </source>
</evidence>
<evidence type="ECO:0000313" key="10">
    <source>
        <dbReference type="EMBL" id="KAI6646521.1"/>
    </source>
</evidence>
<dbReference type="PROSITE" id="PS01186">
    <property type="entry name" value="EGF_2"/>
    <property type="match status" value="1"/>
</dbReference>
<feature type="signal peptide" evidence="8">
    <location>
        <begin position="1"/>
        <end position="19"/>
    </location>
</feature>
<feature type="chain" id="PRO_5043798554" evidence="8">
    <location>
        <begin position="20"/>
        <end position="698"/>
    </location>
</feature>
<protein>
    <submittedName>
        <fullName evidence="10">N-acetylglucosamine-1-phosphodiester alpha-N-acetylglucosaminidase-like</fullName>
    </submittedName>
</protein>
<keyword evidence="11" id="KW-1185">Reference proteome</keyword>
<dbReference type="Gene3D" id="2.170.300.10">
    <property type="entry name" value="Tie2 ligand-binding domain superfamily"/>
    <property type="match status" value="1"/>
</dbReference>
<proteinExistence type="predicted"/>
<dbReference type="PROSITE" id="PS50026">
    <property type="entry name" value="EGF_3"/>
    <property type="match status" value="1"/>
</dbReference>
<feature type="region of interest" description="Disordered" evidence="6">
    <location>
        <begin position="495"/>
        <end position="541"/>
    </location>
</feature>
<comment type="caution">
    <text evidence="5">Lacks conserved residue(s) required for the propagation of feature annotation.</text>
</comment>
<dbReference type="Gene3D" id="2.10.25.10">
    <property type="entry name" value="Laminin"/>
    <property type="match status" value="1"/>
</dbReference>
<comment type="caution">
    <text evidence="10">The sequence shown here is derived from an EMBL/GenBank/DDBJ whole genome shotgun (WGS) entry which is preliminary data.</text>
</comment>
<gene>
    <name evidence="10" type="ORF">LOD99_12642</name>
</gene>
<feature type="domain" description="EGF-like" evidence="9">
    <location>
        <begin position="372"/>
        <end position="405"/>
    </location>
</feature>
<evidence type="ECO:0000256" key="1">
    <source>
        <dbReference type="ARBA" id="ARBA00022536"/>
    </source>
</evidence>
<keyword evidence="7" id="KW-1133">Transmembrane helix</keyword>
<dbReference type="AlphaFoldDB" id="A0AAV7JCW4"/>
<evidence type="ECO:0000256" key="8">
    <source>
        <dbReference type="SAM" id="SignalP"/>
    </source>
</evidence>
<dbReference type="SMART" id="SM00180">
    <property type="entry name" value="EGF_Lam"/>
    <property type="match status" value="1"/>
</dbReference>
<accession>A0AAV7JCW4</accession>
<dbReference type="Proteomes" id="UP001165289">
    <property type="component" value="Unassembled WGS sequence"/>
</dbReference>
<dbReference type="EMBL" id="JAKMXF010000354">
    <property type="protein sequence ID" value="KAI6646521.1"/>
    <property type="molecule type" value="Genomic_DNA"/>
</dbReference>
<reference evidence="10 11" key="1">
    <citation type="journal article" date="2023" name="BMC Biol.">
        <title>The compact genome of the sponge Oopsacas minuta (Hexactinellida) is lacking key metazoan core genes.</title>
        <authorList>
            <person name="Santini S."/>
            <person name="Schenkelaars Q."/>
            <person name="Jourda C."/>
            <person name="Duchesne M."/>
            <person name="Belahbib H."/>
            <person name="Rocher C."/>
            <person name="Selva M."/>
            <person name="Riesgo A."/>
            <person name="Vervoort M."/>
            <person name="Leys S.P."/>
            <person name="Kodjabachian L."/>
            <person name="Le Bivic A."/>
            <person name="Borchiellini C."/>
            <person name="Claverie J.M."/>
            <person name="Renard E."/>
        </authorList>
    </citation>
    <scope>NUCLEOTIDE SEQUENCE [LARGE SCALE GENOMIC DNA]</scope>
    <source>
        <strain evidence="10">SPO-2</strain>
    </source>
</reference>
<evidence type="ECO:0000256" key="3">
    <source>
        <dbReference type="ARBA" id="ARBA00022737"/>
    </source>
</evidence>
<dbReference type="SMART" id="SM00181">
    <property type="entry name" value="EGF"/>
    <property type="match status" value="4"/>
</dbReference>
<dbReference type="FunFam" id="2.170.300.10:FF:000041">
    <property type="entry name" value="Tyrosine protein kinase receptor tie-1, putative"/>
    <property type="match status" value="1"/>
</dbReference>
<feature type="compositionally biased region" description="Low complexity" evidence="6">
    <location>
        <begin position="497"/>
        <end position="531"/>
    </location>
</feature>
<evidence type="ECO:0000259" key="9">
    <source>
        <dbReference type="PROSITE" id="PS50026"/>
    </source>
</evidence>
<name>A0AAV7JCW4_9METZ</name>
<evidence type="ECO:0000256" key="7">
    <source>
        <dbReference type="SAM" id="Phobius"/>
    </source>
</evidence>
<feature type="disulfide bond" evidence="5">
    <location>
        <begin position="395"/>
        <end position="404"/>
    </location>
</feature>
<evidence type="ECO:0000313" key="11">
    <source>
        <dbReference type="Proteomes" id="UP001165289"/>
    </source>
</evidence>
<feature type="compositionally biased region" description="Polar residues" evidence="6">
    <location>
        <begin position="681"/>
        <end position="698"/>
    </location>
</feature>
<keyword evidence="7" id="KW-0472">Membrane</keyword>
<evidence type="ECO:0000256" key="5">
    <source>
        <dbReference type="PROSITE-ProRule" id="PRU00076"/>
    </source>
</evidence>
<dbReference type="PANTHER" id="PTHR40446">
    <property type="entry name" value="N-ACETYLGLUCOSAMINE-1-PHOSPHODIESTER ALPHA-N-ACETYLGLUCOSAMINIDASE"/>
    <property type="match status" value="1"/>
</dbReference>
<dbReference type="InterPro" id="IPR002049">
    <property type="entry name" value="LE_dom"/>
</dbReference>
<dbReference type="PANTHER" id="PTHR40446:SF2">
    <property type="entry name" value="N-ACETYLGLUCOSAMINE-1-PHOSPHODIESTER ALPHA-N-ACETYLGLUCOSAMINIDASE"/>
    <property type="match status" value="1"/>
</dbReference>
<dbReference type="GO" id="GO:0033299">
    <property type="term" value="P:secretion of lysosomal enzymes"/>
    <property type="evidence" value="ECO:0007669"/>
    <property type="project" value="TreeGrafter"/>
</dbReference>
<evidence type="ECO:0000256" key="6">
    <source>
        <dbReference type="SAM" id="MobiDB-lite"/>
    </source>
</evidence>
<keyword evidence="1 5" id="KW-0245">EGF-like domain</keyword>
<dbReference type="Pfam" id="PF09992">
    <property type="entry name" value="NAGPA"/>
    <property type="match status" value="1"/>
</dbReference>
<dbReference type="InterPro" id="IPR000742">
    <property type="entry name" value="EGF"/>
</dbReference>